<dbReference type="EMBL" id="MN718199">
    <property type="protein sequence ID" value="QGZ16092.1"/>
    <property type="molecule type" value="Genomic_DNA"/>
</dbReference>
<feature type="transmembrane region" description="Helical" evidence="1">
    <location>
        <begin position="28"/>
        <end position="50"/>
    </location>
</feature>
<organism evidence="3 4">
    <name type="scientific">Vibrio phage vB_VchM_Kuja</name>
    <dbReference type="NCBI Taxonomy" id="2686437"/>
    <lineage>
        <taxon>Viruses</taxon>
        <taxon>Duplodnaviria</taxon>
        <taxon>Heunggongvirae</taxon>
        <taxon>Uroviricota</taxon>
        <taxon>Caudoviricetes</taxon>
        <taxon>Pantevenvirales</taxon>
        <taxon>Ackermannviridae</taxon>
        <taxon>Kujavirus</taxon>
        <taxon>Kujavirus kuja</taxon>
    </lineage>
</organism>
<keyword evidence="4" id="KW-1185">Reference proteome</keyword>
<evidence type="ECO:0000313" key="4">
    <source>
        <dbReference type="Proteomes" id="UP000433471"/>
    </source>
</evidence>
<evidence type="ECO:0000259" key="2">
    <source>
        <dbReference type="Pfam" id="PF01145"/>
    </source>
</evidence>
<sequence length="547" mass="58618">MFSLILTILFIGLAVVVPFLAPNKFAKVGAAVGFGLLAFVTMAMTSVISIQKDHIGLKYRSILATNLPAGRIMMPRDEEGTIYKGPQPDWFTEGTYFIPFVNVFFDIKEVPKVEVPPNHYLKLVARDGKDLPKGETMAPEWTGSFEDMLSPTSFLNGGGYKGSQLTVLPPGKYAINTDFWVVSLGKATEIETGQVGVVRSNVASGRVECPKVTQTGSAQIQATLVPRGCRGVWAESLEPNKYYLHDDAYKVTIMSTRATSWVYAGGYKRRTISLTVGNDGSIIQEPDTTAVGYEPSKHAGQAVIAKTNDGQEVPIEIRLQAQVQANSASRVVAGVGDLTAVEDRVVAPIVNDIVRQIAATETALNLMSKRQTIIEALEKAVIPEAAKAGVTVTEVRIDDIVIPPEVTLPQRRTTLATSLAATYKQEKAAAEARKDSENAIAVANQQGTIVAAQMARDAAKLYGEGERDRLVAVAAGQKAQLDVIGREKTVELQMFERLMQAVEKNPSIIKVPVISVQGGNGGSLEGAAAVLGASSNIGQFIGNTSSK</sequence>
<keyword evidence="1" id="KW-0472">Membrane</keyword>
<proteinExistence type="predicted"/>
<accession>A0A6B9JBX7</accession>
<protein>
    <submittedName>
        <fullName evidence="3">Putative membrane protein</fullName>
    </submittedName>
</protein>
<dbReference type="Proteomes" id="UP000433471">
    <property type="component" value="Segment"/>
</dbReference>
<feature type="domain" description="Band 7" evidence="2">
    <location>
        <begin position="284"/>
        <end position="432"/>
    </location>
</feature>
<keyword evidence="1" id="KW-0812">Transmembrane</keyword>
<name>A0A6B9JBX7_9CAUD</name>
<evidence type="ECO:0000313" key="3">
    <source>
        <dbReference type="EMBL" id="QGZ16092.1"/>
    </source>
</evidence>
<dbReference type="Pfam" id="PF01145">
    <property type="entry name" value="Band_7"/>
    <property type="match status" value="1"/>
</dbReference>
<dbReference type="Gene3D" id="3.30.479.30">
    <property type="entry name" value="Band 7 domain"/>
    <property type="match status" value="1"/>
</dbReference>
<gene>
    <name evidence="3" type="ORF">Kuja_1010</name>
</gene>
<dbReference type="SUPFAM" id="SSF117892">
    <property type="entry name" value="Band 7/SPFH domain"/>
    <property type="match status" value="1"/>
</dbReference>
<keyword evidence="1" id="KW-1133">Transmembrane helix</keyword>
<dbReference type="InterPro" id="IPR001107">
    <property type="entry name" value="Band_7"/>
</dbReference>
<reference evidence="3 4" key="1">
    <citation type="submission" date="2019-11" db="EMBL/GenBank/DDBJ databases">
        <title>Characterization of a novel member of the family Ackermannviridae.</title>
        <authorList>
            <person name="Maina A.N."/>
            <person name="Mwaura F.B."/>
            <person name="Jumba M."/>
        </authorList>
    </citation>
    <scope>NUCLEOTIDE SEQUENCE [LARGE SCALE GENOMIC DNA]</scope>
</reference>
<dbReference type="InterPro" id="IPR036013">
    <property type="entry name" value="Band_7/SPFH_dom_sf"/>
</dbReference>
<evidence type="ECO:0000256" key="1">
    <source>
        <dbReference type="SAM" id="Phobius"/>
    </source>
</evidence>